<feature type="domain" description="Halobacterial output" evidence="1">
    <location>
        <begin position="6"/>
        <end position="72"/>
    </location>
</feature>
<dbReference type="EMBL" id="JBHSKY010000003">
    <property type="protein sequence ID" value="MFC5277834.1"/>
    <property type="molecule type" value="Genomic_DNA"/>
</dbReference>
<name>A0ABD5QZ15_9EURY</name>
<keyword evidence="3" id="KW-1185">Reference proteome</keyword>
<dbReference type="AlphaFoldDB" id="A0ABD5QZ15"/>
<accession>A0ABD5QZ15</accession>
<evidence type="ECO:0000313" key="3">
    <source>
        <dbReference type="Proteomes" id="UP001596118"/>
    </source>
</evidence>
<dbReference type="Proteomes" id="UP001596118">
    <property type="component" value="Unassembled WGS sequence"/>
</dbReference>
<protein>
    <submittedName>
        <fullName evidence="2">HalOD1 output domain-containing protein</fullName>
    </submittedName>
</protein>
<dbReference type="RefSeq" id="WP_256412351.1">
    <property type="nucleotide sequence ID" value="NZ_JANHDM010000009.1"/>
</dbReference>
<gene>
    <name evidence="2" type="ORF">ACFPM1_03495</name>
</gene>
<organism evidence="2 3">
    <name type="scientific">Halorubrum rubrum</name>
    <dbReference type="NCBI Taxonomy" id="1126240"/>
    <lineage>
        <taxon>Archaea</taxon>
        <taxon>Methanobacteriati</taxon>
        <taxon>Methanobacteriota</taxon>
        <taxon>Stenosarchaea group</taxon>
        <taxon>Halobacteria</taxon>
        <taxon>Halobacteriales</taxon>
        <taxon>Haloferacaceae</taxon>
        <taxon>Halorubrum</taxon>
    </lineage>
</organism>
<dbReference type="InterPro" id="IPR040624">
    <property type="entry name" value="HalOD1"/>
</dbReference>
<comment type="caution">
    <text evidence="2">The sequence shown here is derived from an EMBL/GenBank/DDBJ whole genome shotgun (WGS) entry which is preliminary data.</text>
</comment>
<evidence type="ECO:0000313" key="2">
    <source>
        <dbReference type="EMBL" id="MFC5277834.1"/>
    </source>
</evidence>
<proteinExistence type="predicted"/>
<sequence length="77" mass="8660">MADDICWRIVTEIADERDVDPKAIDDRLQDIVDVESLSRLVDRAWSSDDLDLSVSFRMAGCFVTITGDETVRATVPE</sequence>
<dbReference type="Pfam" id="PF18545">
    <property type="entry name" value="HalOD1"/>
    <property type="match status" value="1"/>
</dbReference>
<evidence type="ECO:0000259" key="1">
    <source>
        <dbReference type="Pfam" id="PF18545"/>
    </source>
</evidence>
<reference evidence="2 3" key="1">
    <citation type="journal article" date="2019" name="Int. J. Syst. Evol. Microbiol.">
        <title>The Global Catalogue of Microorganisms (GCM) 10K type strain sequencing project: providing services to taxonomists for standard genome sequencing and annotation.</title>
        <authorList>
            <consortium name="The Broad Institute Genomics Platform"/>
            <consortium name="The Broad Institute Genome Sequencing Center for Infectious Disease"/>
            <person name="Wu L."/>
            <person name="Ma J."/>
        </authorList>
    </citation>
    <scope>NUCLEOTIDE SEQUENCE [LARGE SCALE GENOMIC DNA]</scope>
    <source>
        <strain evidence="2 3">CGMCC 1.12124</strain>
    </source>
</reference>